<organism evidence="1">
    <name type="scientific">Siphoviridae sp. ctsi73</name>
    <dbReference type="NCBI Taxonomy" id="2825698"/>
    <lineage>
        <taxon>Viruses</taxon>
        <taxon>Duplodnaviria</taxon>
        <taxon>Heunggongvirae</taxon>
        <taxon>Uroviricota</taxon>
        <taxon>Caudoviricetes</taxon>
    </lineage>
</organism>
<accession>A0A8S5QI16</accession>
<protein>
    <submittedName>
        <fullName evidence="1">Uncharacterized protein</fullName>
    </submittedName>
</protein>
<proteinExistence type="predicted"/>
<evidence type="ECO:0000313" key="1">
    <source>
        <dbReference type="EMBL" id="DAE18421.1"/>
    </source>
</evidence>
<dbReference type="EMBL" id="BK015655">
    <property type="protein sequence ID" value="DAE18421.1"/>
    <property type="molecule type" value="Genomic_DNA"/>
</dbReference>
<name>A0A8S5QI16_9CAUD</name>
<sequence>MRVTIACKSSALPAAGSAARGASITAVMRTRLA</sequence>
<reference evidence="1" key="1">
    <citation type="journal article" date="2021" name="Proc. Natl. Acad. Sci. U.S.A.">
        <title>A Catalog of Tens of Thousands of Viruses from Human Metagenomes Reveals Hidden Associations with Chronic Diseases.</title>
        <authorList>
            <person name="Tisza M.J."/>
            <person name="Buck C.B."/>
        </authorList>
    </citation>
    <scope>NUCLEOTIDE SEQUENCE</scope>
    <source>
        <strain evidence="1">Ctsi73</strain>
    </source>
</reference>